<comment type="caution">
    <text evidence="21">The sequence shown here is derived from an EMBL/GenBank/DDBJ whole genome shotgun (WGS) entry which is preliminary data.</text>
</comment>
<evidence type="ECO:0000256" key="19">
    <source>
        <dbReference type="ARBA" id="ARBA00049386"/>
    </source>
</evidence>
<evidence type="ECO:0000256" key="14">
    <source>
        <dbReference type="ARBA" id="ARBA00041063"/>
    </source>
</evidence>
<dbReference type="PANTHER" id="PTHR24317:SF7">
    <property type="entry name" value="PEROXISOMAL TRANS-2-ENOYL-COA REDUCTASE"/>
    <property type="match status" value="1"/>
</dbReference>
<evidence type="ECO:0000256" key="4">
    <source>
        <dbReference type="ARBA" id="ARBA00022553"/>
    </source>
</evidence>
<keyword evidence="3" id="KW-0444">Lipid biosynthesis</keyword>
<keyword evidence="6" id="KW-0521">NADP</keyword>
<dbReference type="Proteomes" id="UP000519023">
    <property type="component" value="Unassembled WGS sequence"/>
</dbReference>
<keyword evidence="22" id="KW-1185">Reference proteome</keyword>
<dbReference type="Gene3D" id="3.40.50.720">
    <property type="entry name" value="NAD(P)-binding Rossmann-like Domain"/>
    <property type="match status" value="1"/>
</dbReference>
<dbReference type="EC" id="1.3.1.38" evidence="13"/>
<comment type="catalytic activity">
    <reaction evidence="15">
        <text>(2E)-dodecenoyl-CoA + NADPH + H(+) = dodecanoyl-CoA + NADP(+)</text>
        <dbReference type="Rhea" id="RHEA:44964"/>
        <dbReference type="ChEBI" id="CHEBI:15378"/>
        <dbReference type="ChEBI" id="CHEBI:57330"/>
        <dbReference type="ChEBI" id="CHEBI:57375"/>
        <dbReference type="ChEBI" id="CHEBI:57783"/>
        <dbReference type="ChEBI" id="CHEBI:58349"/>
    </reaction>
    <physiologicalReaction direction="left-to-right" evidence="15">
        <dbReference type="Rhea" id="RHEA:44965"/>
    </physiologicalReaction>
</comment>
<organism evidence="21 22">
    <name type="scientific">Sphingobium psychrophilum</name>
    <dbReference type="NCBI Taxonomy" id="2728834"/>
    <lineage>
        <taxon>Bacteria</taxon>
        <taxon>Pseudomonadati</taxon>
        <taxon>Pseudomonadota</taxon>
        <taxon>Alphaproteobacteria</taxon>
        <taxon>Sphingomonadales</taxon>
        <taxon>Sphingomonadaceae</taxon>
        <taxon>Sphingobium</taxon>
    </lineage>
</organism>
<keyword evidence="10" id="KW-0275">Fatty acid biosynthesis</keyword>
<reference evidence="21 22" key="1">
    <citation type="submission" date="2020-04" db="EMBL/GenBank/DDBJ databases">
        <title>Sphingobium sp. AR-3-1 isolated from Arctic soil.</title>
        <authorList>
            <person name="Dahal R.H."/>
            <person name="Chaudhary D.K."/>
        </authorList>
    </citation>
    <scope>NUCLEOTIDE SEQUENCE [LARGE SCALE GENOMIC DNA]</scope>
    <source>
        <strain evidence="21 22">AR-3-1</strain>
    </source>
</reference>
<evidence type="ECO:0000256" key="6">
    <source>
        <dbReference type="ARBA" id="ARBA00022857"/>
    </source>
</evidence>
<evidence type="ECO:0000256" key="16">
    <source>
        <dbReference type="ARBA" id="ARBA00048686"/>
    </source>
</evidence>
<comment type="catalytic activity">
    <reaction evidence="17">
        <text>(2E)-hexenoyl-CoA + NADPH + H(+) = hexanoyl-CoA + NADP(+)</text>
        <dbReference type="Rhea" id="RHEA:44956"/>
        <dbReference type="ChEBI" id="CHEBI:15378"/>
        <dbReference type="ChEBI" id="CHEBI:57783"/>
        <dbReference type="ChEBI" id="CHEBI:58349"/>
        <dbReference type="ChEBI" id="CHEBI:62077"/>
        <dbReference type="ChEBI" id="CHEBI:62620"/>
    </reaction>
    <physiologicalReaction direction="left-to-right" evidence="17">
        <dbReference type="Rhea" id="RHEA:44957"/>
    </physiologicalReaction>
</comment>
<evidence type="ECO:0000256" key="12">
    <source>
        <dbReference type="ARBA" id="ARBA00038622"/>
    </source>
</evidence>
<dbReference type="SUPFAM" id="SSF51735">
    <property type="entry name" value="NAD(P)-binding Rossmann-fold domains"/>
    <property type="match status" value="1"/>
</dbReference>
<protein>
    <recommendedName>
        <fullName evidence="14">Peroxisomal trans-2-enoyl-CoA reductase</fullName>
        <ecNumber evidence="13">1.3.1.38</ecNumber>
    </recommendedName>
</protein>
<comment type="catalytic activity">
    <reaction evidence="20">
        <text>(2E)-octenoyl-CoA + NADPH + H(+) = octanoyl-CoA + NADP(+)</text>
        <dbReference type="Rhea" id="RHEA:44952"/>
        <dbReference type="ChEBI" id="CHEBI:15378"/>
        <dbReference type="ChEBI" id="CHEBI:57386"/>
        <dbReference type="ChEBI" id="CHEBI:57783"/>
        <dbReference type="ChEBI" id="CHEBI:58349"/>
        <dbReference type="ChEBI" id="CHEBI:62242"/>
    </reaction>
    <physiologicalReaction direction="left-to-right" evidence="20">
        <dbReference type="Rhea" id="RHEA:44953"/>
    </physiologicalReaction>
</comment>
<keyword evidence="7" id="KW-0560">Oxidoreductase</keyword>
<dbReference type="Pfam" id="PF13561">
    <property type="entry name" value="adh_short_C2"/>
    <property type="match status" value="1"/>
</dbReference>
<dbReference type="PANTHER" id="PTHR24317">
    <property type="entry name" value="PEROXISOMAL TRANS-2-ENOYL-COA REDUCTASE"/>
    <property type="match status" value="1"/>
</dbReference>
<accession>A0A7X9ZUG5</accession>
<comment type="subcellular location">
    <subcellularLocation>
        <location evidence="1">Peroxisome</location>
    </subcellularLocation>
</comment>
<keyword evidence="4" id="KW-0597">Phosphoprotein</keyword>
<dbReference type="RefSeq" id="WP_026149929.1">
    <property type="nucleotide sequence ID" value="NZ_JABBFV010000043.1"/>
</dbReference>
<comment type="pathway">
    <text evidence="2">Lipid metabolism.</text>
</comment>
<evidence type="ECO:0000256" key="10">
    <source>
        <dbReference type="ARBA" id="ARBA00023160"/>
    </source>
</evidence>
<comment type="function">
    <text evidence="11">Participates in chain elongation of fatty acids. Catalyzes the reduction of trans-2-enoyl-CoAs of varying chain lengths from 6:1 to 16:1, having maximum activity with 10:1 CoA. Has no 2,4-dienoyl-CoA reductase activity.</text>
</comment>
<evidence type="ECO:0000256" key="1">
    <source>
        <dbReference type="ARBA" id="ARBA00004275"/>
    </source>
</evidence>
<dbReference type="InterPro" id="IPR002347">
    <property type="entry name" value="SDR_fam"/>
</dbReference>
<evidence type="ECO:0000256" key="11">
    <source>
        <dbReference type="ARBA" id="ARBA00037124"/>
    </source>
</evidence>
<comment type="catalytic activity">
    <reaction evidence="16">
        <text>(2E)-tetradecenoyl-CoA + NADPH + H(+) = tetradecanoyl-CoA + NADP(+)</text>
        <dbReference type="Rhea" id="RHEA:44968"/>
        <dbReference type="ChEBI" id="CHEBI:15378"/>
        <dbReference type="ChEBI" id="CHEBI:57385"/>
        <dbReference type="ChEBI" id="CHEBI:57783"/>
        <dbReference type="ChEBI" id="CHEBI:58349"/>
        <dbReference type="ChEBI" id="CHEBI:61405"/>
    </reaction>
    <physiologicalReaction direction="left-to-right" evidence="16">
        <dbReference type="Rhea" id="RHEA:44969"/>
    </physiologicalReaction>
</comment>
<dbReference type="InterPro" id="IPR052388">
    <property type="entry name" value="Peroxisomal_t2-enoyl-CoA_red"/>
</dbReference>
<evidence type="ECO:0000256" key="13">
    <source>
        <dbReference type="ARBA" id="ARBA00038849"/>
    </source>
</evidence>
<dbReference type="GO" id="GO:0006633">
    <property type="term" value="P:fatty acid biosynthetic process"/>
    <property type="evidence" value="ECO:0007669"/>
    <property type="project" value="UniProtKB-KW"/>
</dbReference>
<evidence type="ECO:0000313" key="22">
    <source>
        <dbReference type="Proteomes" id="UP000519023"/>
    </source>
</evidence>
<dbReference type="GO" id="GO:0019166">
    <property type="term" value="F:trans-2-enoyl-CoA reductase (NADPH) activity"/>
    <property type="evidence" value="ECO:0007669"/>
    <property type="project" value="UniProtKB-EC"/>
</dbReference>
<evidence type="ECO:0000256" key="7">
    <source>
        <dbReference type="ARBA" id="ARBA00023002"/>
    </source>
</evidence>
<evidence type="ECO:0000256" key="2">
    <source>
        <dbReference type="ARBA" id="ARBA00005189"/>
    </source>
</evidence>
<evidence type="ECO:0000256" key="18">
    <source>
        <dbReference type="ARBA" id="ARBA00049251"/>
    </source>
</evidence>
<comment type="catalytic activity">
    <reaction evidence="19">
        <text>(2E)-decenoyl-CoA + NADPH + H(+) = decanoyl-CoA + NADP(+)</text>
        <dbReference type="Rhea" id="RHEA:44960"/>
        <dbReference type="ChEBI" id="CHEBI:15378"/>
        <dbReference type="ChEBI" id="CHEBI:57783"/>
        <dbReference type="ChEBI" id="CHEBI:58349"/>
        <dbReference type="ChEBI" id="CHEBI:61406"/>
        <dbReference type="ChEBI" id="CHEBI:61430"/>
    </reaction>
    <physiologicalReaction direction="left-to-right" evidence="19">
        <dbReference type="Rhea" id="RHEA:44961"/>
    </physiologicalReaction>
</comment>
<dbReference type="AlphaFoldDB" id="A0A7X9ZUG5"/>
<evidence type="ECO:0000256" key="15">
    <source>
        <dbReference type="ARBA" id="ARBA00047570"/>
    </source>
</evidence>
<evidence type="ECO:0000313" key="21">
    <source>
        <dbReference type="EMBL" id="NML13225.1"/>
    </source>
</evidence>
<sequence>MSDAFKAGFAGVMEQTLRDTPMLRFGEPDELAAAICFFASQEASYLTGQTLFVAGGGIG</sequence>
<evidence type="ECO:0000256" key="8">
    <source>
        <dbReference type="ARBA" id="ARBA00023098"/>
    </source>
</evidence>
<evidence type="ECO:0000256" key="20">
    <source>
        <dbReference type="ARBA" id="ARBA00049559"/>
    </source>
</evidence>
<keyword evidence="5" id="KW-0276">Fatty acid metabolism</keyword>
<dbReference type="InterPro" id="IPR036291">
    <property type="entry name" value="NAD(P)-bd_dom_sf"/>
</dbReference>
<name>A0A7X9ZUG5_9SPHN</name>
<comment type="subunit">
    <text evidence="12">Interacts with PEX5, probably required to target it into peroxisomes.</text>
</comment>
<evidence type="ECO:0000256" key="17">
    <source>
        <dbReference type="ARBA" id="ARBA00049108"/>
    </source>
</evidence>
<evidence type="ECO:0000256" key="9">
    <source>
        <dbReference type="ARBA" id="ARBA00023140"/>
    </source>
</evidence>
<evidence type="ECO:0000256" key="5">
    <source>
        <dbReference type="ARBA" id="ARBA00022832"/>
    </source>
</evidence>
<keyword evidence="9" id="KW-0576">Peroxisome</keyword>
<dbReference type="EMBL" id="JABBFV010000043">
    <property type="protein sequence ID" value="NML13225.1"/>
    <property type="molecule type" value="Genomic_DNA"/>
</dbReference>
<evidence type="ECO:0000256" key="3">
    <source>
        <dbReference type="ARBA" id="ARBA00022516"/>
    </source>
</evidence>
<proteinExistence type="predicted"/>
<comment type="catalytic activity">
    <reaction evidence="18">
        <text>a (2E)-enoyl-CoA + NADPH + H(+) = a 2,3-saturated acyl-CoA + NADP(+)</text>
        <dbReference type="Rhea" id="RHEA:33763"/>
        <dbReference type="ChEBI" id="CHEBI:15378"/>
        <dbReference type="ChEBI" id="CHEBI:57783"/>
        <dbReference type="ChEBI" id="CHEBI:58349"/>
        <dbReference type="ChEBI" id="CHEBI:58856"/>
        <dbReference type="ChEBI" id="CHEBI:65111"/>
        <dbReference type="EC" id="1.3.1.38"/>
    </reaction>
    <physiologicalReaction direction="left-to-right" evidence="18">
        <dbReference type="Rhea" id="RHEA:33764"/>
    </physiologicalReaction>
</comment>
<gene>
    <name evidence="21" type="ORF">HHL08_24435</name>
</gene>
<keyword evidence="8" id="KW-0443">Lipid metabolism</keyword>